<comment type="caution">
    <text evidence="1">The sequence shown here is derived from an EMBL/GenBank/DDBJ whole genome shotgun (WGS) entry which is preliminary data.</text>
</comment>
<keyword evidence="2" id="KW-1185">Reference proteome</keyword>
<reference evidence="1 2" key="1">
    <citation type="submission" date="2019-08" db="EMBL/GenBank/DDBJ databases">
        <title>In-depth cultivation of the pig gut microbiome towards novel bacterial diversity and tailored functional studies.</title>
        <authorList>
            <person name="Wylensek D."/>
            <person name="Hitch T.C.A."/>
            <person name="Clavel T."/>
        </authorList>
    </citation>
    <scope>NUCLEOTIDE SEQUENCE [LARGE SCALE GENOMIC DNA]</scope>
    <source>
        <strain evidence="1 2">Oil+RF-744-WCA-WT-11</strain>
    </source>
</reference>
<name>A0A6L5X9I7_9FIRM</name>
<organism evidence="1 2">
    <name type="scientific">Porcincola intestinalis</name>
    <dbReference type="NCBI Taxonomy" id="2606632"/>
    <lineage>
        <taxon>Bacteria</taxon>
        <taxon>Bacillati</taxon>
        <taxon>Bacillota</taxon>
        <taxon>Clostridia</taxon>
        <taxon>Lachnospirales</taxon>
        <taxon>Lachnospiraceae</taxon>
        <taxon>Porcincola</taxon>
    </lineage>
</organism>
<evidence type="ECO:0000313" key="1">
    <source>
        <dbReference type="EMBL" id="MSS15142.1"/>
    </source>
</evidence>
<dbReference type="Proteomes" id="UP000481852">
    <property type="component" value="Unassembled WGS sequence"/>
</dbReference>
<protein>
    <submittedName>
        <fullName evidence="1">Peptidase C39</fullName>
    </submittedName>
</protein>
<accession>A0A6L5X9I7</accession>
<dbReference type="EMBL" id="VULZ01000009">
    <property type="protein sequence ID" value="MSS15142.1"/>
    <property type="molecule type" value="Genomic_DNA"/>
</dbReference>
<evidence type="ECO:0000313" key="2">
    <source>
        <dbReference type="Proteomes" id="UP000481852"/>
    </source>
</evidence>
<dbReference type="AlphaFoldDB" id="A0A6L5X9I7"/>
<gene>
    <name evidence="1" type="ORF">FYJ35_08870</name>
</gene>
<sequence>MKIPLHYQMSEYDCGPTTMLNAISYLFEVEEIPPEVIRNIMLYSLDCYNDEGRLGEMGTSRSAMMFLCNWLNGFGRLDRIPVSGQYLSGKMVTMSPEGRIVHALRCHGVVVLRVIIDVWHYILVTGVEEDPTGKGDLVFQVFDPYYDADSKEFSGPGIEFVEDHPKEYNKRIARSCFSGNGLYTLGQDEEREAVLLYNGQTELTEEKTIEYYI</sequence>
<proteinExistence type="predicted"/>
<dbReference type="RefSeq" id="WP_154525701.1">
    <property type="nucleotide sequence ID" value="NZ_JAQYJL010000022.1"/>
</dbReference>